<evidence type="ECO:0000256" key="11">
    <source>
        <dbReference type="ARBA" id="ARBA00023303"/>
    </source>
</evidence>
<evidence type="ECO:0000256" key="5">
    <source>
        <dbReference type="ARBA" id="ARBA00022692"/>
    </source>
</evidence>
<comment type="similarity">
    <text evidence="2">Belongs to the TMEM175 family.</text>
</comment>
<dbReference type="GO" id="GO:0005267">
    <property type="term" value="F:potassium channel activity"/>
    <property type="evidence" value="ECO:0007669"/>
    <property type="project" value="UniProtKB-KW"/>
</dbReference>
<dbReference type="RefSeq" id="WP_054406772.1">
    <property type="nucleotide sequence ID" value="NZ_FOYA01000003.1"/>
</dbReference>
<keyword evidence="3" id="KW-0813">Transport</keyword>
<sequence length="209" mass="23454">MEKETVRMEGFSDAIFAIAITLLVLDLHIPEKEQLADANALTAYLKAQWPSYLAFTVSFFSIFIMWVNHHKIFKQIYSRNTAITFINGLILFFASAVSYPTGLLARFFNTPSANVVVALYTGLFILINLSYLWLWYVAGKDKTLLRPGISSRAIKKITLNYLYGLPVYVVAFGLSFGYPAVALGLCVCLWVYWAISSGKLEKHAVESAI</sequence>
<evidence type="ECO:0000256" key="9">
    <source>
        <dbReference type="ARBA" id="ARBA00023065"/>
    </source>
</evidence>
<evidence type="ECO:0000256" key="2">
    <source>
        <dbReference type="ARBA" id="ARBA00006920"/>
    </source>
</evidence>
<keyword evidence="4" id="KW-0633">Potassium transport</keyword>
<evidence type="ECO:0000256" key="7">
    <source>
        <dbReference type="ARBA" id="ARBA00022958"/>
    </source>
</evidence>
<keyword evidence="5 13" id="KW-0812">Transmembrane</keyword>
<feature type="transmembrane region" description="Helical" evidence="13">
    <location>
        <begin position="117"/>
        <end position="138"/>
    </location>
</feature>
<dbReference type="GO" id="GO:0016020">
    <property type="term" value="C:membrane"/>
    <property type="evidence" value="ECO:0007669"/>
    <property type="project" value="UniProtKB-SubCell"/>
</dbReference>
<evidence type="ECO:0000256" key="6">
    <source>
        <dbReference type="ARBA" id="ARBA00022826"/>
    </source>
</evidence>
<evidence type="ECO:0000256" key="13">
    <source>
        <dbReference type="SAM" id="Phobius"/>
    </source>
</evidence>
<evidence type="ECO:0000256" key="8">
    <source>
        <dbReference type="ARBA" id="ARBA00022989"/>
    </source>
</evidence>
<feature type="transmembrane region" description="Helical" evidence="13">
    <location>
        <begin position="49"/>
        <end position="68"/>
    </location>
</feature>
<dbReference type="GO" id="GO:0015252">
    <property type="term" value="F:proton channel activity"/>
    <property type="evidence" value="ECO:0007669"/>
    <property type="project" value="InterPro"/>
</dbReference>
<evidence type="ECO:0000256" key="1">
    <source>
        <dbReference type="ARBA" id="ARBA00004141"/>
    </source>
</evidence>
<evidence type="ECO:0000313" key="14">
    <source>
        <dbReference type="EMBL" id="KOS05571.1"/>
    </source>
</evidence>
<dbReference type="STRING" id="1202724.AM493_05630"/>
<comment type="subcellular location">
    <subcellularLocation>
        <location evidence="1">Membrane</location>
        <topology evidence="1">Multi-pass membrane protein</topology>
    </subcellularLocation>
</comment>
<feature type="transmembrane region" description="Helical" evidence="13">
    <location>
        <begin position="80"/>
        <end position="97"/>
    </location>
</feature>
<protein>
    <submittedName>
        <fullName evidence="14">Tellurium resistance protein TerC</fullName>
    </submittedName>
</protein>
<evidence type="ECO:0000256" key="12">
    <source>
        <dbReference type="ARBA" id="ARBA00034430"/>
    </source>
</evidence>
<dbReference type="PANTHER" id="PTHR31462:SF5">
    <property type="entry name" value="ENDOSOMAL_LYSOSOMAL PROTON CHANNEL TMEM175"/>
    <property type="match status" value="1"/>
</dbReference>
<feature type="transmembrane region" description="Helical" evidence="13">
    <location>
        <begin position="159"/>
        <end position="192"/>
    </location>
</feature>
<name>A0A0M8MG56_9FLAO</name>
<evidence type="ECO:0000256" key="3">
    <source>
        <dbReference type="ARBA" id="ARBA00022448"/>
    </source>
</evidence>
<comment type="caution">
    <text evidence="14">The sequence shown here is derived from an EMBL/GenBank/DDBJ whole genome shotgun (WGS) entry which is preliminary data.</text>
</comment>
<dbReference type="Proteomes" id="UP000037755">
    <property type="component" value="Unassembled WGS sequence"/>
</dbReference>
<keyword evidence="8 13" id="KW-1133">Transmembrane helix</keyword>
<dbReference type="AlphaFoldDB" id="A0A0M8MG56"/>
<dbReference type="OrthoDB" id="7626281at2"/>
<evidence type="ECO:0000313" key="15">
    <source>
        <dbReference type="Proteomes" id="UP000037755"/>
    </source>
</evidence>
<keyword evidence="6" id="KW-0631">Potassium channel</keyword>
<evidence type="ECO:0000256" key="4">
    <source>
        <dbReference type="ARBA" id="ARBA00022538"/>
    </source>
</evidence>
<keyword evidence="15" id="KW-1185">Reference proteome</keyword>
<evidence type="ECO:0000256" key="10">
    <source>
        <dbReference type="ARBA" id="ARBA00023136"/>
    </source>
</evidence>
<comment type="catalytic activity">
    <reaction evidence="12">
        <text>K(+)(in) = K(+)(out)</text>
        <dbReference type="Rhea" id="RHEA:29463"/>
        <dbReference type="ChEBI" id="CHEBI:29103"/>
    </reaction>
</comment>
<keyword evidence="7" id="KW-0630">Potassium</keyword>
<dbReference type="InterPro" id="IPR010617">
    <property type="entry name" value="TMEM175-like"/>
</dbReference>
<reference evidence="14 15" key="1">
    <citation type="submission" date="2015-08" db="EMBL/GenBank/DDBJ databases">
        <title>Whole genome sequence of Flavobacterium akiainvivens IK-1T, from decaying Wikstroemia oahuensis, an endemic Hawaiian shrub.</title>
        <authorList>
            <person name="Wan X."/>
            <person name="Hou S."/>
            <person name="Saito J."/>
            <person name="Donachie S."/>
        </authorList>
    </citation>
    <scope>NUCLEOTIDE SEQUENCE [LARGE SCALE GENOMIC DNA]</scope>
    <source>
        <strain evidence="14 15">IK-1</strain>
    </source>
</reference>
<organism evidence="14 15">
    <name type="scientific">Flavobacterium akiainvivens</name>
    <dbReference type="NCBI Taxonomy" id="1202724"/>
    <lineage>
        <taxon>Bacteria</taxon>
        <taxon>Pseudomonadati</taxon>
        <taxon>Bacteroidota</taxon>
        <taxon>Flavobacteriia</taxon>
        <taxon>Flavobacteriales</taxon>
        <taxon>Flavobacteriaceae</taxon>
        <taxon>Flavobacterium</taxon>
    </lineage>
</organism>
<dbReference type="PANTHER" id="PTHR31462">
    <property type="entry name" value="ENDOSOMAL/LYSOSOMAL POTASSIUM CHANNEL TMEM175"/>
    <property type="match status" value="1"/>
</dbReference>
<accession>A0A0M8MG56</accession>
<feature type="transmembrane region" description="Helical" evidence="13">
    <location>
        <begin position="12"/>
        <end position="29"/>
    </location>
</feature>
<keyword evidence="10 13" id="KW-0472">Membrane</keyword>
<dbReference type="Pfam" id="PF06736">
    <property type="entry name" value="TMEM175"/>
    <property type="match status" value="1"/>
</dbReference>
<gene>
    <name evidence="14" type="ORF">AM493_05630</name>
</gene>
<keyword evidence="9" id="KW-0406">Ion transport</keyword>
<dbReference type="EMBL" id="LIYD01000005">
    <property type="protein sequence ID" value="KOS05571.1"/>
    <property type="molecule type" value="Genomic_DNA"/>
</dbReference>
<proteinExistence type="inferred from homology"/>
<dbReference type="PATRIC" id="fig|1202724.3.peg.1165"/>
<keyword evidence="11" id="KW-0407">Ion channel</keyword>